<accession>A0A562E2Z8</accession>
<evidence type="ECO:0000256" key="4">
    <source>
        <dbReference type="ARBA" id="ARBA00022801"/>
    </source>
</evidence>
<dbReference type="GO" id="GO:0008800">
    <property type="term" value="F:beta-lactamase activity"/>
    <property type="evidence" value="ECO:0007669"/>
    <property type="project" value="UniProtKB-UniRule"/>
</dbReference>
<dbReference type="RefSeq" id="WP_147208205.1">
    <property type="nucleotide sequence ID" value="NZ_VLJS01000035.1"/>
</dbReference>
<comment type="caution">
    <text evidence="9">The sequence shown here is derived from an EMBL/GenBank/DDBJ whole genome shotgun (WGS) entry which is preliminary data.</text>
</comment>
<evidence type="ECO:0000256" key="3">
    <source>
        <dbReference type="ARBA" id="ARBA00012865"/>
    </source>
</evidence>
<keyword evidence="7" id="KW-0732">Signal</keyword>
<dbReference type="InterPro" id="IPR023650">
    <property type="entry name" value="Beta-lactam_class-A_AS"/>
</dbReference>
<dbReference type="InterPro" id="IPR006311">
    <property type="entry name" value="TAT_signal"/>
</dbReference>
<feature type="chain" id="PRO_5022173753" description="Beta-lactamase" evidence="7">
    <location>
        <begin position="28"/>
        <end position="336"/>
    </location>
</feature>
<dbReference type="InterPro" id="IPR045155">
    <property type="entry name" value="Beta-lactam_cat"/>
</dbReference>
<dbReference type="AlphaFoldDB" id="A0A562E2Z8"/>
<gene>
    <name evidence="9" type="ORF">L613_001300000520</name>
</gene>
<dbReference type="PANTHER" id="PTHR35333">
    <property type="entry name" value="BETA-LACTAMASE"/>
    <property type="match status" value="1"/>
</dbReference>
<feature type="signal peptide" evidence="7">
    <location>
        <begin position="1"/>
        <end position="27"/>
    </location>
</feature>
<sequence length="336" mass="34895">MPDRRSFLQSAGLAAASMLAMPALARAAVPASAAAGDRTRARIAAAPDFAALEAASQGRLGVAVLEAGNGRYLAGHRADERFPMCSTFKALLAAAVLARADRGALDLDERLPVRAADLVPHAPVTRRHVGKDLGVRDLCRAIVTISDNTAANLLFARIGGPAALTAFLRGLGDTVTRSDRLEPEMNGFVPGDPRDTTSPRAMATSLRRCVAGAVLAPASRLQLADWLIDNTTGDDCLRAGIGPEWRVGDRTGSNGTDIRNDVAVLWPLAFQGWADVFLTTPAQGVDDRYAGATGPLAGGSPWVVAAYLEGSRVDSAARDAVLARAGQLAVASIAAA</sequence>
<dbReference type="NCBIfam" id="NF033103">
    <property type="entry name" value="bla_class_A"/>
    <property type="match status" value="1"/>
</dbReference>
<evidence type="ECO:0000256" key="6">
    <source>
        <dbReference type="RuleBase" id="RU361140"/>
    </source>
</evidence>
<dbReference type="Gene3D" id="3.40.710.10">
    <property type="entry name" value="DD-peptidase/beta-lactamase superfamily"/>
    <property type="match status" value="1"/>
</dbReference>
<dbReference type="PROSITE" id="PS00146">
    <property type="entry name" value="BETA_LACTAMASE_A"/>
    <property type="match status" value="1"/>
</dbReference>
<organism evidence="9 10">
    <name type="scientific">Pseudoxanthomonas taiwanensis J19</name>
    <dbReference type="NCBI Taxonomy" id="935569"/>
    <lineage>
        <taxon>Bacteria</taxon>
        <taxon>Pseudomonadati</taxon>
        <taxon>Pseudomonadota</taxon>
        <taxon>Gammaproteobacteria</taxon>
        <taxon>Lysobacterales</taxon>
        <taxon>Lysobacteraceae</taxon>
        <taxon>Pseudoxanthomonas</taxon>
    </lineage>
</organism>
<dbReference type="EC" id="3.5.2.6" evidence="3 6"/>
<name>A0A562E2Z8_9GAMM</name>
<evidence type="ECO:0000256" key="1">
    <source>
        <dbReference type="ARBA" id="ARBA00001526"/>
    </source>
</evidence>
<feature type="domain" description="Beta-lactamase class A catalytic" evidence="8">
    <location>
        <begin position="62"/>
        <end position="266"/>
    </location>
</feature>
<dbReference type="InterPro" id="IPR012338">
    <property type="entry name" value="Beta-lactam/transpept-like"/>
</dbReference>
<dbReference type="InterPro" id="IPR000871">
    <property type="entry name" value="Beta-lactam_class-A"/>
</dbReference>
<keyword evidence="10" id="KW-1185">Reference proteome</keyword>
<comment type="similarity">
    <text evidence="2 6">Belongs to the class-A beta-lactamase family.</text>
</comment>
<dbReference type="Pfam" id="PF13354">
    <property type="entry name" value="Beta-lactamase2"/>
    <property type="match status" value="1"/>
</dbReference>
<dbReference type="SUPFAM" id="SSF56601">
    <property type="entry name" value="beta-lactamase/transpeptidase-like"/>
    <property type="match status" value="1"/>
</dbReference>
<dbReference type="PRINTS" id="PR00118">
    <property type="entry name" value="BLACTAMASEA"/>
</dbReference>
<dbReference type="GO" id="GO:0030655">
    <property type="term" value="P:beta-lactam antibiotic catabolic process"/>
    <property type="evidence" value="ECO:0007669"/>
    <property type="project" value="InterPro"/>
</dbReference>
<evidence type="ECO:0000313" key="9">
    <source>
        <dbReference type="EMBL" id="TWH16220.1"/>
    </source>
</evidence>
<evidence type="ECO:0000259" key="8">
    <source>
        <dbReference type="Pfam" id="PF13354"/>
    </source>
</evidence>
<evidence type="ECO:0000256" key="7">
    <source>
        <dbReference type="SAM" id="SignalP"/>
    </source>
</evidence>
<keyword evidence="4 6" id="KW-0378">Hydrolase</keyword>
<protein>
    <recommendedName>
        <fullName evidence="3 6">Beta-lactamase</fullName>
        <ecNumber evidence="3 6">3.5.2.6</ecNumber>
    </recommendedName>
</protein>
<dbReference type="PANTHER" id="PTHR35333:SF3">
    <property type="entry name" value="BETA-LACTAMASE-TYPE TRANSPEPTIDASE FOLD CONTAINING PROTEIN"/>
    <property type="match status" value="1"/>
</dbReference>
<evidence type="ECO:0000313" key="10">
    <source>
        <dbReference type="Proteomes" id="UP000321583"/>
    </source>
</evidence>
<proteinExistence type="inferred from homology"/>
<dbReference type="OrthoDB" id="9784149at2"/>
<keyword evidence="5 6" id="KW-0046">Antibiotic resistance</keyword>
<evidence type="ECO:0000256" key="5">
    <source>
        <dbReference type="ARBA" id="ARBA00023251"/>
    </source>
</evidence>
<dbReference type="EMBL" id="VLJS01000035">
    <property type="protein sequence ID" value="TWH16220.1"/>
    <property type="molecule type" value="Genomic_DNA"/>
</dbReference>
<evidence type="ECO:0000256" key="2">
    <source>
        <dbReference type="ARBA" id="ARBA00009009"/>
    </source>
</evidence>
<dbReference type="Proteomes" id="UP000321583">
    <property type="component" value="Unassembled WGS sequence"/>
</dbReference>
<reference evidence="9 10" key="1">
    <citation type="submission" date="2019-07" db="EMBL/GenBank/DDBJ databases">
        <title>Genome sequencing of lignin-degrading bacterial isolates.</title>
        <authorList>
            <person name="Gladden J."/>
        </authorList>
    </citation>
    <scope>NUCLEOTIDE SEQUENCE [LARGE SCALE GENOMIC DNA]</scope>
    <source>
        <strain evidence="9 10">J19</strain>
    </source>
</reference>
<comment type="catalytic activity">
    <reaction evidence="1 6">
        <text>a beta-lactam + H2O = a substituted beta-amino acid</text>
        <dbReference type="Rhea" id="RHEA:20401"/>
        <dbReference type="ChEBI" id="CHEBI:15377"/>
        <dbReference type="ChEBI" id="CHEBI:35627"/>
        <dbReference type="ChEBI" id="CHEBI:140347"/>
        <dbReference type="EC" id="3.5.2.6"/>
    </reaction>
</comment>
<dbReference type="GO" id="GO:0046677">
    <property type="term" value="P:response to antibiotic"/>
    <property type="evidence" value="ECO:0007669"/>
    <property type="project" value="UniProtKB-UniRule"/>
</dbReference>
<dbReference type="PROSITE" id="PS51318">
    <property type="entry name" value="TAT"/>
    <property type="match status" value="1"/>
</dbReference>